<dbReference type="RefSeq" id="XP_016233830.1">
    <property type="nucleotide sequence ID" value="XM_016383127.1"/>
</dbReference>
<dbReference type="HOGENOM" id="CLU_006714_3_3_1"/>
<dbReference type="OrthoDB" id="419183at2759"/>
<dbReference type="Pfam" id="PF00330">
    <property type="entry name" value="Aconitase"/>
    <property type="match status" value="1"/>
</dbReference>
<dbReference type="Pfam" id="PF00694">
    <property type="entry name" value="Aconitase_C"/>
    <property type="match status" value="1"/>
</dbReference>
<dbReference type="GO" id="GO:0170038">
    <property type="term" value="P:proteinogenic amino acid biosynthetic process"/>
    <property type="evidence" value="ECO:0007669"/>
    <property type="project" value="UniProtKB-ARBA"/>
</dbReference>
<dbReference type="AlphaFoldDB" id="A0A0D2BR00"/>
<evidence type="ECO:0008006" key="10">
    <source>
        <dbReference type="Google" id="ProtNLM"/>
    </source>
</evidence>
<dbReference type="GO" id="GO:0170034">
    <property type="term" value="P:L-amino acid biosynthetic process"/>
    <property type="evidence" value="ECO:0007669"/>
    <property type="project" value="UniProtKB-ARBA"/>
</dbReference>
<evidence type="ECO:0000313" key="9">
    <source>
        <dbReference type="Proteomes" id="UP000053328"/>
    </source>
</evidence>
<dbReference type="InterPro" id="IPR001030">
    <property type="entry name" value="Acoase/IPM_deHydtase_lsu_aba"/>
</dbReference>
<dbReference type="InterPro" id="IPR015931">
    <property type="entry name" value="Acnase/IPM_dHydase_lsu_aba_1/3"/>
</dbReference>
<feature type="region of interest" description="Disordered" evidence="5">
    <location>
        <begin position="612"/>
        <end position="634"/>
    </location>
</feature>
<evidence type="ECO:0000313" key="8">
    <source>
        <dbReference type="EMBL" id="KIW13614.1"/>
    </source>
</evidence>
<name>A0A0D2BR00_9EURO</name>
<keyword evidence="9" id="KW-1185">Reference proteome</keyword>
<evidence type="ECO:0000256" key="5">
    <source>
        <dbReference type="SAM" id="MobiDB-lite"/>
    </source>
</evidence>
<dbReference type="GO" id="GO:0016829">
    <property type="term" value="F:lyase activity"/>
    <property type="evidence" value="ECO:0007669"/>
    <property type="project" value="UniProtKB-KW"/>
</dbReference>
<evidence type="ECO:0000256" key="4">
    <source>
        <dbReference type="ARBA" id="ARBA00023239"/>
    </source>
</evidence>
<dbReference type="GO" id="GO:0046872">
    <property type="term" value="F:metal ion binding"/>
    <property type="evidence" value="ECO:0007669"/>
    <property type="project" value="UniProtKB-KW"/>
</dbReference>
<dbReference type="SUPFAM" id="SSF53732">
    <property type="entry name" value="Aconitase iron-sulfur domain"/>
    <property type="match status" value="1"/>
</dbReference>
<dbReference type="STRING" id="91928.A0A0D2BR00"/>
<evidence type="ECO:0000256" key="3">
    <source>
        <dbReference type="ARBA" id="ARBA00023014"/>
    </source>
</evidence>
<feature type="domain" description="Aconitase A/isopropylmalate dehydratase small subunit swivel" evidence="7">
    <location>
        <begin position="687"/>
        <end position="743"/>
    </location>
</feature>
<evidence type="ECO:0000259" key="6">
    <source>
        <dbReference type="Pfam" id="PF00330"/>
    </source>
</evidence>
<dbReference type="Gene3D" id="3.30.499.10">
    <property type="entry name" value="Aconitase, domain 3"/>
    <property type="match status" value="2"/>
</dbReference>
<dbReference type="Proteomes" id="UP000053328">
    <property type="component" value="Unassembled WGS sequence"/>
</dbReference>
<keyword evidence="4" id="KW-0456">Lyase</keyword>
<proteinExistence type="predicted"/>
<dbReference type="InterPro" id="IPR036008">
    <property type="entry name" value="Aconitase_4Fe-4S_dom"/>
</dbReference>
<dbReference type="InterPro" id="IPR015928">
    <property type="entry name" value="Aconitase/3IPM_dehydase_swvl"/>
</dbReference>
<sequence length="829" mass="90191">MSTTTAEANIIPVALPDRPLTAAESRCIELVNGFSADIQLQAHRDGHAPQSGGLVAFLQKLALTLQESGIVHLSEALYETVNRCTTDEDFGGYGLDTETQLTPSQEDDVVFLCSAFIEAVKSAKRVQSKPQPLRHRPNDRRPMTMAEKVFAAHEVSQRGYVKPGDVIQVDVDWILASELSWQGIETVYSSVGRPGIFRNDRFWLAGDHRVEPELYDQPKVKKLMELSVRAQKDFKMTDFQGFNYTILHTEFVRERAQPGMLCIGADSHSCSAGAVSCLSIGMGATDVCIPLLTGQTWFTVPKTVNIRFTGKPPRGIGGKDTILYILKEFKRNTIAADRVVEFTGPGIKYLSCDARFAIANMCTEFGAITGIFDSDERTVDFIERRRVKKHRSSAVYYKADEDAEYEASYEIDLSKVESLIAVYPAPDNVVPISEKSGTHLDGTFIGACTTAEEDLIIAAFVLKAGLDSGMVPVDLGRRVVVPGSKPIRHKLQKLGLLDIYTRAGFKVRAPGCSMCVGQGIDQAAPGEVWLTSQNRNFKNRMGPGSIANLSSAATVAASSFGMVITDPRPLVDSIDMSELERCLGYLPFPSEKEHSNATTVYSEPYGASDLISPSLDTSKAEEAKPSSPSVLGESPTTVNIIQGKPLILGDFIDTDAIIPSAFIAGNTTDESLGAHCMEYFMPDFRSRVQSGQNIVVAGNSFGCGSSRDVAVNALLGAGVKCVIAKSFAFIYGRNQPNIGLMGFVIADDKFHQLVKMHEEADITIDVGRSVVCIAGEEFAFQLSEMEKSLIAAGGLAEAFKKFGKEVFDTLCRRRVPTKTPVIDIELVGS</sequence>
<keyword evidence="1" id="KW-0479">Metal-binding</keyword>
<evidence type="ECO:0000259" key="7">
    <source>
        <dbReference type="Pfam" id="PF00694"/>
    </source>
</evidence>
<organism evidence="8 9">
    <name type="scientific">Exophiala spinifera</name>
    <dbReference type="NCBI Taxonomy" id="91928"/>
    <lineage>
        <taxon>Eukaryota</taxon>
        <taxon>Fungi</taxon>
        <taxon>Dikarya</taxon>
        <taxon>Ascomycota</taxon>
        <taxon>Pezizomycotina</taxon>
        <taxon>Eurotiomycetes</taxon>
        <taxon>Chaetothyriomycetidae</taxon>
        <taxon>Chaetothyriales</taxon>
        <taxon>Herpotrichiellaceae</taxon>
        <taxon>Exophiala</taxon>
    </lineage>
</organism>
<dbReference type="Gene3D" id="3.20.19.10">
    <property type="entry name" value="Aconitase, domain 4"/>
    <property type="match status" value="1"/>
</dbReference>
<dbReference type="InterPro" id="IPR018136">
    <property type="entry name" value="Aconitase_4Fe-4S_BS"/>
</dbReference>
<dbReference type="PRINTS" id="PR00415">
    <property type="entry name" value="ACONITASE"/>
</dbReference>
<protein>
    <recommendedName>
        <fullName evidence="10">Aconitate hydratase</fullName>
    </recommendedName>
</protein>
<feature type="domain" description="Aconitase/3-isopropylmalate dehydratase large subunit alpha/beta/alpha" evidence="6">
    <location>
        <begin position="222"/>
        <end position="559"/>
    </location>
</feature>
<keyword evidence="3" id="KW-0411">Iron-sulfur</keyword>
<dbReference type="SUPFAM" id="SSF52016">
    <property type="entry name" value="LeuD/IlvD-like"/>
    <property type="match status" value="1"/>
</dbReference>
<dbReference type="GO" id="GO:0051536">
    <property type="term" value="F:iron-sulfur cluster binding"/>
    <property type="evidence" value="ECO:0007669"/>
    <property type="project" value="UniProtKB-KW"/>
</dbReference>
<gene>
    <name evidence="8" type="ORF">PV08_08804</name>
</gene>
<reference evidence="8 9" key="1">
    <citation type="submission" date="2015-01" db="EMBL/GenBank/DDBJ databases">
        <title>The Genome Sequence of Exophiala spinifera CBS89968.</title>
        <authorList>
            <consortium name="The Broad Institute Genomics Platform"/>
            <person name="Cuomo C."/>
            <person name="de Hoog S."/>
            <person name="Gorbushina A."/>
            <person name="Stielow B."/>
            <person name="Teixiera M."/>
            <person name="Abouelleil A."/>
            <person name="Chapman S.B."/>
            <person name="Priest M."/>
            <person name="Young S.K."/>
            <person name="Wortman J."/>
            <person name="Nusbaum C."/>
            <person name="Birren B."/>
        </authorList>
    </citation>
    <scope>NUCLEOTIDE SEQUENCE [LARGE SCALE GENOMIC DNA]</scope>
    <source>
        <strain evidence="8 9">CBS 89968</strain>
    </source>
</reference>
<dbReference type="InterPro" id="IPR000573">
    <property type="entry name" value="AconitaseA/IPMdHydase_ssu_swvl"/>
</dbReference>
<evidence type="ECO:0000256" key="2">
    <source>
        <dbReference type="ARBA" id="ARBA00023004"/>
    </source>
</evidence>
<dbReference type="GeneID" id="27335887"/>
<dbReference type="PANTHER" id="PTHR43822">
    <property type="entry name" value="HOMOACONITASE, MITOCHONDRIAL-RELATED"/>
    <property type="match status" value="1"/>
</dbReference>
<dbReference type="VEuPathDB" id="FungiDB:PV08_08804"/>
<keyword evidence="2" id="KW-0408">Iron</keyword>
<accession>A0A0D2BR00</accession>
<dbReference type="EMBL" id="KN847497">
    <property type="protein sequence ID" value="KIW13614.1"/>
    <property type="molecule type" value="Genomic_DNA"/>
</dbReference>
<evidence type="ECO:0000256" key="1">
    <source>
        <dbReference type="ARBA" id="ARBA00022723"/>
    </source>
</evidence>
<dbReference type="PANTHER" id="PTHR43822:SF2">
    <property type="entry name" value="HOMOACONITASE, MITOCHONDRIAL"/>
    <property type="match status" value="1"/>
</dbReference>
<dbReference type="PROSITE" id="PS01244">
    <property type="entry name" value="ACONITASE_2"/>
    <property type="match status" value="1"/>
</dbReference>
<dbReference type="InterPro" id="IPR050067">
    <property type="entry name" value="IPM_dehydratase_rel_enz"/>
</dbReference>